<evidence type="ECO:0000313" key="5">
    <source>
        <dbReference type="Proteomes" id="UP001523262"/>
    </source>
</evidence>
<accession>A0ABT0WI26</accession>
<dbReference type="Pfam" id="PF10282">
    <property type="entry name" value="Lactonase"/>
    <property type="match status" value="1"/>
</dbReference>
<feature type="region of interest" description="Disordered" evidence="2">
    <location>
        <begin position="892"/>
        <end position="919"/>
    </location>
</feature>
<evidence type="ECO:0000313" key="4">
    <source>
        <dbReference type="EMBL" id="MCM2535964.1"/>
    </source>
</evidence>
<feature type="compositionally biased region" description="Basic and acidic residues" evidence="2">
    <location>
        <begin position="892"/>
        <end position="901"/>
    </location>
</feature>
<dbReference type="InterPro" id="IPR007312">
    <property type="entry name" value="Phosphoesterase"/>
</dbReference>
<organism evidence="4 5">
    <name type="scientific">Neobacillus pocheonensis</name>
    <dbReference type="NCBI Taxonomy" id="363869"/>
    <lineage>
        <taxon>Bacteria</taxon>
        <taxon>Bacillati</taxon>
        <taxon>Bacillota</taxon>
        <taxon>Bacilli</taxon>
        <taxon>Bacillales</taxon>
        <taxon>Bacillaceae</taxon>
        <taxon>Neobacillus</taxon>
    </lineage>
</organism>
<dbReference type="Proteomes" id="UP001523262">
    <property type="component" value="Unassembled WGS sequence"/>
</dbReference>
<dbReference type="InterPro" id="IPR015943">
    <property type="entry name" value="WD40/YVTN_repeat-like_dom_sf"/>
</dbReference>
<dbReference type="EMBL" id="JAMQCR010000003">
    <property type="protein sequence ID" value="MCM2535964.1"/>
    <property type="molecule type" value="Genomic_DNA"/>
</dbReference>
<name>A0ABT0WI26_9BACI</name>
<dbReference type="NCBIfam" id="TIGR02276">
    <property type="entry name" value="beta_rpt_yvtn"/>
    <property type="match status" value="2"/>
</dbReference>
<dbReference type="InterPro" id="IPR019405">
    <property type="entry name" value="Lactonase_7-beta_prop"/>
</dbReference>
<dbReference type="InterPro" id="IPR011044">
    <property type="entry name" value="Quino_amine_DH_bsu"/>
</dbReference>
<proteinExistence type="predicted"/>
<reference evidence="4 5" key="1">
    <citation type="submission" date="2022-06" db="EMBL/GenBank/DDBJ databases">
        <authorList>
            <person name="Jeon C.O."/>
        </authorList>
    </citation>
    <scope>NUCLEOTIDE SEQUENCE [LARGE SCALE GENOMIC DNA]</scope>
    <source>
        <strain evidence="4 5">KCTC 13943</strain>
    </source>
</reference>
<sequence>MRGLLKKFKKKKRLIAGLTLSTFLLGSVGVSAAQNGAFGNNLVGNQADGSVQTPVNQLITPAGKQIEFGGNPISVAVNPNGKTAATIVGRSDYGGKGINVVDLATGKLTTQDLNLGLSTMWGLAYSKDGSQLYATGSKSGKGKVVVMSIGADGTPAIQKTYTLPNATVGGNINPLDLTVGPQGQLLVALNRDNSLGVIDPQTGTVTAKIPVENAPTSVLVNGNLAYVTNQGGRVAKAGDTTVDSSGTQVVVDSKTGATTTGSVSVVDLTTNTVVKTIPVGVQPERMTQSGQYIFVTNTNSDTVSVIDSKTNNVVQTIDIKPYPNAPKGSAPNAVKMVDGKLMVSLGRDNAIAVYDWQGPDKAPELQGLLPTAWFPVDIAVDSANKNLVVANADGIGSRGAARDLTIQGITVHGHSSYAQEGSLSLIPFPKAEDLVKGTKQVYADNNWYGLKDLNAKPRENKKPVAMPERVGEPSTIKHVFYIIKENRTYDQVLGDLGKGNGEPALTQFPQQVTPNLHKLASTFPLLDNMYTSGIQSASGHQWVMQGTNTDYEDKETDTANVKSYPGGAGDAMAYAPTGHLWDQAAKYNKSVENFGEDTTGFTGPEPFGNWTDWWKDYQILSGAQQGNLHVPIGDYQATNDIPSLGPITYKPFPTFDTNIPDQYRFEIFKQQFEKHVKNNDLPALNTMWVMDDHTAGNSTNNPTPQAMVADNDLAVGKIVDLISHSPYWKDSAIFVTEDDAQNGLDHVDGHREPAYVISPWVKKGITDSHYWTVINMVRSIEQILGLPAMNQNDAAAEPMSELFTDKPDFTPYNFVANQIPLDTLNGQPGSNTAALANTTNVTPEAKDLSTKWTEWSNKHKDQFSGKHASPDAVNANMLNHSVWYATKGFDKPYPGEKKALSPDEVQQQPESSAPSPANN</sequence>
<evidence type="ECO:0000256" key="3">
    <source>
        <dbReference type="SAM" id="SignalP"/>
    </source>
</evidence>
<dbReference type="PANTHER" id="PTHR47197:SF3">
    <property type="entry name" value="DIHYDRO-HEME D1 DEHYDROGENASE"/>
    <property type="match status" value="1"/>
</dbReference>
<feature type="chain" id="PRO_5047059234" evidence="3">
    <location>
        <begin position="33"/>
        <end position="919"/>
    </location>
</feature>
<dbReference type="SUPFAM" id="SSF53649">
    <property type="entry name" value="Alkaline phosphatase-like"/>
    <property type="match status" value="1"/>
</dbReference>
<gene>
    <name evidence="4" type="ORF">NDK43_31320</name>
</gene>
<evidence type="ECO:0000256" key="1">
    <source>
        <dbReference type="ARBA" id="ARBA00022801"/>
    </source>
</evidence>
<keyword evidence="1" id="KW-0378">Hydrolase</keyword>
<dbReference type="PANTHER" id="PTHR47197">
    <property type="entry name" value="PROTEIN NIRF"/>
    <property type="match status" value="1"/>
</dbReference>
<evidence type="ECO:0000256" key="2">
    <source>
        <dbReference type="SAM" id="MobiDB-lite"/>
    </source>
</evidence>
<feature type="compositionally biased region" description="Polar residues" evidence="2">
    <location>
        <begin position="904"/>
        <end position="919"/>
    </location>
</feature>
<feature type="signal peptide" evidence="3">
    <location>
        <begin position="1"/>
        <end position="32"/>
    </location>
</feature>
<dbReference type="InterPro" id="IPR051200">
    <property type="entry name" value="Host-pathogen_enzymatic-act"/>
</dbReference>
<dbReference type="Pfam" id="PF04185">
    <property type="entry name" value="Phosphoesterase"/>
    <property type="match status" value="1"/>
</dbReference>
<keyword evidence="5" id="KW-1185">Reference proteome</keyword>
<dbReference type="InterPro" id="IPR017850">
    <property type="entry name" value="Alkaline_phosphatase_core_sf"/>
</dbReference>
<dbReference type="Gene3D" id="2.130.10.10">
    <property type="entry name" value="YVTN repeat-like/Quinoprotein amine dehydrogenase"/>
    <property type="match status" value="2"/>
</dbReference>
<dbReference type="SUPFAM" id="SSF50969">
    <property type="entry name" value="YVTN repeat-like/Quinoprotein amine dehydrogenase"/>
    <property type="match status" value="1"/>
</dbReference>
<dbReference type="InterPro" id="IPR011964">
    <property type="entry name" value="YVTN_b-propeller_repeat"/>
</dbReference>
<keyword evidence="3" id="KW-0732">Signal</keyword>
<protein>
    <submittedName>
        <fullName evidence="4">Phosphoesterase</fullName>
    </submittedName>
</protein>
<comment type="caution">
    <text evidence="4">The sequence shown here is derived from an EMBL/GenBank/DDBJ whole genome shotgun (WGS) entry which is preliminary data.</text>
</comment>
<dbReference type="Gene3D" id="3.40.720.10">
    <property type="entry name" value="Alkaline Phosphatase, subunit A"/>
    <property type="match status" value="1"/>
</dbReference>